<keyword evidence="6 8" id="KW-1133">Transmembrane helix</keyword>
<evidence type="ECO:0000256" key="7">
    <source>
        <dbReference type="ARBA" id="ARBA00023136"/>
    </source>
</evidence>
<proteinExistence type="inferred from homology"/>
<evidence type="ECO:0000256" key="6">
    <source>
        <dbReference type="ARBA" id="ARBA00022989"/>
    </source>
</evidence>
<accession>A0A1Q2ZXM9</accession>
<evidence type="ECO:0000256" key="4">
    <source>
        <dbReference type="ARBA" id="ARBA00022824"/>
    </source>
</evidence>
<reference evidence="9 10" key="1">
    <citation type="submission" date="2016-08" db="EMBL/GenBank/DDBJ databases">
        <title>Draft genome sequence of allopolyploid Zygosaccharomyces rouxii.</title>
        <authorList>
            <person name="Watanabe J."/>
            <person name="Uehara K."/>
            <person name="Mogi Y."/>
            <person name="Tsukioka Y."/>
        </authorList>
    </citation>
    <scope>NUCLEOTIDE SEQUENCE [LARGE SCALE GENOMIC DNA]</scope>
    <source>
        <strain evidence="9 10">NBRC 110957</strain>
    </source>
</reference>
<dbReference type="Proteomes" id="UP000187013">
    <property type="component" value="Unassembled WGS sequence"/>
</dbReference>
<evidence type="ECO:0000313" key="9">
    <source>
        <dbReference type="EMBL" id="GAV48145.1"/>
    </source>
</evidence>
<keyword evidence="7 8" id="KW-0472">Membrane</keyword>
<keyword evidence="5" id="KW-0735">Signal-anchor</keyword>
<protein>
    <recommendedName>
        <fullName evidence="11">Dolichyl-diphosphooligosaccharide--protein glycosyltransferase subunit OST4</fullName>
    </recommendedName>
</protein>
<comment type="similarity">
    <text evidence="2">Belongs to the OST4 family.</text>
</comment>
<name>A0A1Q2ZXM9_ZYGRO</name>
<evidence type="ECO:0000256" key="8">
    <source>
        <dbReference type="SAM" id="Phobius"/>
    </source>
</evidence>
<comment type="subcellular location">
    <subcellularLocation>
        <location evidence="1">Endoplasmic reticulum membrane</location>
        <topology evidence="1">Single-pass type III membrane protein</topology>
    </subcellularLocation>
</comment>
<dbReference type="InterPro" id="IPR018943">
    <property type="entry name" value="Oligosaccaryltransferase"/>
</dbReference>
<dbReference type="SUPFAM" id="SSF103464">
    <property type="entry name" value="Oligosaccharyltransferase subunit ost4p"/>
    <property type="match status" value="1"/>
</dbReference>
<organism evidence="9 10">
    <name type="scientific">Zygosaccharomyces rouxii</name>
    <dbReference type="NCBI Taxonomy" id="4956"/>
    <lineage>
        <taxon>Eukaryota</taxon>
        <taxon>Fungi</taxon>
        <taxon>Dikarya</taxon>
        <taxon>Ascomycota</taxon>
        <taxon>Saccharomycotina</taxon>
        <taxon>Saccharomycetes</taxon>
        <taxon>Saccharomycetales</taxon>
        <taxon>Saccharomycetaceae</taxon>
        <taxon>Zygosaccharomyces</taxon>
    </lineage>
</organism>
<keyword evidence="4" id="KW-0256">Endoplasmic reticulum</keyword>
<dbReference type="OrthoDB" id="2124077at2759"/>
<sequence length="47" mass="5141">MINDDQLNTLTISCGLIMITLIVVYHAISSTVAGNEKPNEQKVKPLN</sequence>
<dbReference type="GO" id="GO:0005789">
    <property type="term" value="C:endoplasmic reticulum membrane"/>
    <property type="evidence" value="ECO:0007669"/>
    <property type="project" value="UniProtKB-SubCell"/>
</dbReference>
<evidence type="ECO:0000256" key="2">
    <source>
        <dbReference type="ARBA" id="ARBA00007685"/>
    </source>
</evidence>
<evidence type="ECO:0000313" key="10">
    <source>
        <dbReference type="Proteomes" id="UP000187013"/>
    </source>
</evidence>
<dbReference type="EMBL" id="BDGX01000009">
    <property type="protein sequence ID" value="GAV48145.1"/>
    <property type="molecule type" value="Genomic_DNA"/>
</dbReference>
<gene>
    <name evidence="9" type="ORF">ZYGR_0I04420</name>
</gene>
<dbReference type="InterPro" id="IPR036330">
    <property type="entry name" value="Ost4p_sf"/>
</dbReference>
<evidence type="ECO:0008006" key="11">
    <source>
        <dbReference type="Google" id="ProtNLM"/>
    </source>
</evidence>
<evidence type="ECO:0000256" key="3">
    <source>
        <dbReference type="ARBA" id="ARBA00022692"/>
    </source>
</evidence>
<evidence type="ECO:0000256" key="1">
    <source>
        <dbReference type="ARBA" id="ARBA00004643"/>
    </source>
</evidence>
<evidence type="ECO:0000256" key="5">
    <source>
        <dbReference type="ARBA" id="ARBA00022968"/>
    </source>
</evidence>
<keyword evidence="3 8" id="KW-0812">Transmembrane</keyword>
<comment type="caution">
    <text evidence="9">The sequence shown here is derived from an EMBL/GenBank/DDBJ whole genome shotgun (WGS) entry which is preliminary data.</text>
</comment>
<dbReference type="AlphaFoldDB" id="A0A1Q2ZXM9"/>
<feature type="transmembrane region" description="Helical" evidence="8">
    <location>
        <begin position="7"/>
        <end position="28"/>
    </location>
</feature>
<dbReference type="Pfam" id="PF10215">
    <property type="entry name" value="Ost4"/>
    <property type="match status" value="1"/>
</dbReference>